<sequence length="137" mass="15915">MKTKLIVGSILVLTILLLTPSIPAIQQKSIEDKAYSDLVEELKVADLKEIEELEKIRHPVLYLIFFLIANINYNRVLRLVEFVKLIGVDNMIGFIIFWYSFWIFLKGSVWLVFWLSVSDLFGWGWDISHINLNGNIS</sequence>
<dbReference type="EMBL" id="BARU01005069">
    <property type="protein sequence ID" value="GAH26249.1"/>
    <property type="molecule type" value="Genomic_DNA"/>
</dbReference>
<reference evidence="2" key="1">
    <citation type="journal article" date="2014" name="Front. Microbiol.">
        <title>High frequency of phylogenetically diverse reductive dehalogenase-homologous genes in deep subseafloor sedimentary metagenomes.</title>
        <authorList>
            <person name="Kawai M."/>
            <person name="Futagami T."/>
            <person name="Toyoda A."/>
            <person name="Takaki Y."/>
            <person name="Nishi S."/>
            <person name="Hori S."/>
            <person name="Arai W."/>
            <person name="Tsubouchi T."/>
            <person name="Morono Y."/>
            <person name="Uchiyama I."/>
            <person name="Ito T."/>
            <person name="Fujiyama A."/>
            <person name="Inagaki F."/>
            <person name="Takami H."/>
        </authorList>
    </citation>
    <scope>NUCLEOTIDE SEQUENCE</scope>
    <source>
        <strain evidence="2">Expedition CK06-06</strain>
    </source>
</reference>
<comment type="caution">
    <text evidence="2">The sequence shown here is derived from an EMBL/GenBank/DDBJ whole genome shotgun (WGS) entry which is preliminary data.</text>
</comment>
<keyword evidence="1" id="KW-0472">Membrane</keyword>
<protein>
    <submittedName>
        <fullName evidence="2">Uncharacterized protein</fullName>
    </submittedName>
</protein>
<organism evidence="2">
    <name type="scientific">marine sediment metagenome</name>
    <dbReference type="NCBI Taxonomy" id="412755"/>
    <lineage>
        <taxon>unclassified sequences</taxon>
        <taxon>metagenomes</taxon>
        <taxon>ecological metagenomes</taxon>
    </lineage>
</organism>
<gene>
    <name evidence="2" type="ORF">S03H2_09739</name>
</gene>
<keyword evidence="1" id="KW-0812">Transmembrane</keyword>
<dbReference type="AlphaFoldDB" id="X1FA20"/>
<evidence type="ECO:0000313" key="2">
    <source>
        <dbReference type="EMBL" id="GAH26249.1"/>
    </source>
</evidence>
<evidence type="ECO:0000256" key="1">
    <source>
        <dbReference type="SAM" id="Phobius"/>
    </source>
</evidence>
<proteinExistence type="predicted"/>
<keyword evidence="1" id="KW-1133">Transmembrane helix</keyword>
<feature type="transmembrane region" description="Helical" evidence="1">
    <location>
        <begin position="94"/>
        <end position="115"/>
    </location>
</feature>
<name>X1FA20_9ZZZZ</name>
<feature type="transmembrane region" description="Helical" evidence="1">
    <location>
        <begin position="56"/>
        <end position="73"/>
    </location>
</feature>
<accession>X1FA20</accession>